<keyword evidence="6 11" id="KW-0805">Transcription regulation</keyword>
<organism evidence="15 16">
    <name type="scientific">Coffea canephora</name>
    <name type="common">Robusta coffee</name>
    <dbReference type="NCBI Taxonomy" id="49390"/>
    <lineage>
        <taxon>Eukaryota</taxon>
        <taxon>Viridiplantae</taxon>
        <taxon>Streptophyta</taxon>
        <taxon>Embryophyta</taxon>
        <taxon>Tracheophyta</taxon>
        <taxon>Spermatophyta</taxon>
        <taxon>Magnoliopsida</taxon>
        <taxon>eudicotyledons</taxon>
        <taxon>Gunneridae</taxon>
        <taxon>Pentapetalae</taxon>
        <taxon>asterids</taxon>
        <taxon>lamiids</taxon>
        <taxon>Gentianales</taxon>
        <taxon>Rubiaceae</taxon>
        <taxon>Ixoroideae</taxon>
        <taxon>Gardenieae complex</taxon>
        <taxon>Bertiereae - Coffeeae clade</taxon>
        <taxon>Coffeeae</taxon>
        <taxon>Coffea</taxon>
    </lineage>
</organism>
<dbReference type="GO" id="GO:0030154">
    <property type="term" value="P:cell differentiation"/>
    <property type="evidence" value="ECO:0007669"/>
    <property type="project" value="TreeGrafter"/>
</dbReference>
<dbReference type="PROSITE" id="PS00344">
    <property type="entry name" value="GATA_ZN_FINGER_1"/>
    <property type="match status" value="1"/>
</dbReference>
<dbReference type="SMART" id="SM00401">
    <property type="entry name" value="ZnF_GATA"/>
    <property type="match status" value="1"/>
</dbReference>
<evidence type="ECO:0000256" key="6">
    <source>
        <dbReference type="ARBA" id="ARBA00023015"/>
    </source>
</evidence>
<dbReference type="PROSITE" id="PS50114">
    <property type="entry name" value="GATA_ZN_FINGER_2"/>
    <property type="match status" value="1"/>
</dbReference>
<protein>
    <recommendedName>
        <fullName evidence="11">GATA transcription factor</fullName>
    </recommendedName>
</protein>
<feature type="region of interest" description="Disordered" evidence="13">
    <location>
        <begin position="157"/>
        <end position="196"/>
    </location>
</feature>
<dbReference type="OrthoDB" id="2162994at2759"/>
<dbReference type="SUPFAM" id="SSF57716">
    <property type="entry name" value="Glucocorticoid receptor-like (DNA-binding domain)"/>
    <property type="match status" value="1"/>
</dbReference>
<dbReference type="Proteomes" id="UP000295252">
    <property type="component" value="Chromosome VI"/>
</dbReference>
<keyword evidence="8 11" id="KW-0010">Activator</keyword>
<dbReference type="STRING" id="49390.A0A068TPL6"/>
<dbReference type="AlphaFoldDB" id="A0A068TPL6"/>
<proteinExistence type="inferred from homology"/>
<keyword evidence="5" id="KW-0862">Zinc</keyword>
<dbReference type="InterPro" id="IPR051140">
    <property type="entry name" value="GATA_TF"/>
</dbReference>
<evidence type="ECO:0000256" key="3">
    <source>
        <dbReference type="ARBA" id="ARBA00022723"/>
    </source>
</evidence>
<sequence length="374" mass="40829">MEASSEFFVGGYFSHAGDNEFGHKSMENQNITTGNSNNFTVDDLLDFPKEDEVMTDAFFDSITGNSGESSSLTVVDSCNSSVSGGDRQFNGNISCRSFTDTQFSGSELCVPYDDLAELEWLSNFVEESFSSDDLHNLHLISPTTNFKAPSASSAATANATTDTSSSAATISTNNDNSNSSSPVFPSDVSFPGKARSKRSRAAPCNWASRLLLLASPATSSSEPTNDVNTPNPISVTIKAPKQAPSRKRETTETPGRQCLHCGSEKTPQWRTGPMGPKTLCNACGVRYKSGRLVPEYRPAASPTFVSAKHSNSHRKVLELRRQKELQRQQQQQQQLLSQASIFGVSNGGDEYLIRHHHHHHPHQQNVGPDHRLMI</sequence>
<dbReference type="GO" id="GO:0043565">
    <property type="term" value="F:sequence-specific DNA binding"/>
    <property type="evidence" value="ECO:0007669"/>
    <property type="project" value="InterPro"/>
</dbReference>
<keyword evidence="9 11" id="KW-0804">Transcription</keyword>
<dbReference type="GO" id="GO:0008270">
    <property type="term" value="F:zinc ion binding"/>
    <property type="evidence" value="ECO:0007669"/>
    <property type="project" value="UniProtKB-KW"/>
</dbReference>
<feature type="compositionally biased region" description="Polar residues" evidence="13">
    <location>
        <begin position="222"/>
        <end position="234"/>
    </location>
</feature>
<dbReference type="InParanoid" id="A0A068TPL6"/>
<dbReference type="EMBL" id="HG739086">
    <property type="protein sequence ID" value="CDO97987.1"/>
    <property type="molecule type" value="Genomic_DNA"/>
</dbReference>
<evidence type="ECO:0000256" key="10">
    <source>
        <dbReference type="ARBA" id="ARBA00023242"/>
    </source>
</evidence>
<feature type="compositionally biased region" description="Low complexity" evidence="13">
    <location>
        <begin position="157"/>
        <end position="181"/>
    </location>
</feature>
<keyword evidence="10 11" id="KW-0539">Nucleus</keyword>
<accession>A0A068TPL6</accession>
<evidence type="ECO:0000256" key="13">
    <source>
        <dbReference type="SAM" id="MobiDB-lite"/>
    </source>
</evidence>
<evidence type="ECO:0000256" key="1">
    <source>
        <dbReference type="ARBA" id="ARBA00004123"/>
    </source>
</evidence>
<dbReference type="PANTHER" id="PTHR45658:SF124">
    <property type="entry name" value="GATA TRANSCRIPTION FACTOR 5-LIKE"/>
    <property type="match status" value="1"/>
</dbReference>
<evidence type="ECO:0000256" key="12">
    <source>
        <dbReference type="PROSITE-ProRule" id="PRU00094"/>
    </source>
</evidence>
<keyword evidence="16" id="KW-1185">Reference proteome</keyword>
<dbReference type="Pfam" id="PF00320">
    <property type="entry name" value="GATA"/>
    <property type="match status" value="1"/>
</dbReference>
<dbReference type="CDD" id="cd00202">
    <property type="entry name" value="ZnF_GATA"/>
    <property type="match status" value="1"/>
</dbReference>
<dbReference type="InterPro" id="IPR016679">
    <property type="entry name" value="TF_GATA_pln"/>
</dbReference>
<feature type="domain" description="GATA-type" evidence="14">
    <location>
        <begin position="252"/>
        <end position="288"/>
    </location>
</feature>
<gene>
    <name evidence="15" type="ORF">GSCOC_T00021945001</name>
</gene>
<evidence type="ECO:0000313" key="16">
    <source>
        <dbReference type="Proteomes" id="UP000295252"/>
    </source>
</evidence>
<dbReference type="GO" id="GO:0005634">
    <property type="term" value="C:nucleus"/>
    <property type="evidence" value="ECO:0007669"/>
    <property type="project" value="UniProtKB-SubCell"/>
</dbReference>
<name>A0A068TPL6_COFCA</name>
<dbReference type="InterPro" id="IPR013088">
    <property type="entry name" value="Znf_NHR/GATA"/>
</dbReference>
<evidence type="ECO:0000256" key="5">
    <source>
        <dbReference type="ARBA" id="ARBA00022833"/>
    </source>
</evidence>
<dbReference type="FunFam" id="3.30.50.10:FF:000018">
    <property type="entry name" value="GATA transcription factor"/>
    <property type="match status" value="1"/>
</dbReference>
<evidence type="ECO:0000256" key="9">
    <source>
        <dbReference type="ARBA" id="ARBA00023163"/>
    </source>
</evidence>
<comment type="function">
    <text evidence="11">Transcriptional activator that specifically binds 5'-GATA-3' or 5'-GAT-3' motifs within gene promoters.</text>
</comment>
<dbReference type="PIRSF" id="PIRSF016992">
    <property type="entry name" value="TF_GATA_plant"/>
    <property type="match status" value="1"/>
</dbReference>
<evidence type="ECO:0000256" key="7">
    <source>
        <dbReference type="ARBA" id="ARBA00023125"/>
    </source>
</evidence>
<reference evidence="16" key="1">
    <citation type="journal article" date="2014" name="Science">
        <title>The coffee genome provides insight into the convergent evolution of caffeine biosynthesis.</title>
        <authorList>
            <person name="Denoeud F."/>
            <person name="Carretero-Paulet L."/>
            <person name="Dereeper A."/>
            <person name="Droc G."/>
            <person name="Guyot R."/>
            <person name="Pietrella M."/>
            <person name="Zheng C."/>
            <person name="Alberti A."/>
            <person name="Anthony F."/>
            <person name="Aprea G."/>
            <person name="Aury J.M."/>
            <person name="Bento P."/>
            <person name="Bernard M."/>
            <person name="Bocs S."/>
            <person name="Campa C."/>
            <person name="Cenci A."/>
            <person name="Combes M.C."/>
            <person name="Crouzillat D."/>
            <person name="Da Silva C."/>
            <person name="Daddiego L."/>
            <person name="De Bellis F."/>
            <person name="Dussert S."/>
            <person name="Garsmeur O."/>
            <person name="Gayraud T."/>
            <person name="Guignon V."/>
            <person name="Jahn K."/>
            <person name="Jamilloux V."/>
            <person name="Joet T."/>
            <person name="Labadie K."/>
            <person name="Lan T."/>
            <person name="Leclercq J."/>
            <person name="Lepelley M."/>
            <person name="Leroy T."/>
            <person name="Li L.T."/>
            <person name="Librado P."/>
            <person name="Lopez L."/>
            <person name="Munoz A."/>
            <person name="Noel B."/>
            <person name="Pallavicini A."/>
            <person name="Perrotta G."/>
            <person name="Poncet V."/>
            <person name="Pot D."/>
            <person name="Priyono X."/>
            <person name="Rigoreau M."/>
            <person name="Rouard M."/>
            <person name="Rozas J."/>
            <person name="Tranchant-Dubreuil C."/>
            <person name="VanBuren R."/>
            <person name="Zhang Q."/>
            <person name="Andrade A.C."/>
            <person name="Argout X."/>
            <person name="Bertrand B."/>
            <person name="de Kochko A."/>
            <person name="Graziosi G."/>
            <person name="Henry R.J."/>
            <person name="Jayarama X."/>
            <person name="Ming R."/>
            <person name="Nagai C."/>
            <person name="Rounsley S."/>
            <person name="Sankoff D."/>
            <person name="Giuliano G."/>
            <person name="Albert V.A."/>
            <person name="Wincker P."/>
            <person name="Lashermes P."/>
        </authorList>
    </citation>
    <scope>NUCLEOTIDE SEQUENCE [LARGE SCALE GENOMIC DNA]</scope>
    <source>
        <strain evidence="16">cv. DH200-94</strain>
    </source>
</reference>
<dbReference type="PhylomeDB" id="A0A068TPL6"/>
<dbReference type="InterPro" id="IPR000679">
    <property type="entry name" value="Znf_GATA"/>
</dbReference>
<dbReference type="Gramene" id="CDO97987">
    <property type="protein sequence ID" value="CDO97987"/>
    <property type="gene ID" value="GSCOC_T00021945001"/>
</dbReference>
<comment type="similarity">
    <text evidence="2 11">Belongs to the type IV zinc-finger family. Class A subfamily.</text>
</comment>
<keyword evidence="4 12" id="KW-0863">Zinc-finger</keyword>
<evidence type="ECO:0000256" key="2">
    <source>
        <dbReference type="ARBA" id="ARBA00005694"/>
    </source>
</evidence>
<evidence type="ECO:0000259" key="14">
    <source>
        <dbReference type="PROSITE" id="PS50114"/>
    </source>
</evidence>
<dbReference type="OMA" id="ESYFPAK"/>
<feature type="region of interest" description="Disordered" evidence="13">
    <location>
        <begin position="217"/>
        <end position="259"/>
    </location>
</feature>
<keyword evidence="3" id="KW-0479">Metal-binding</keyword>
<evidence type="ECO:0000313" key="15">
    <source>
        <dbReference type="EMBL" id="CDO97987.1"/>
    </source>
</evidence>
<evidence type="ECO:0000256" key="4">
    <source>
        <dbReference type="ARBA" id="ARBA00022771"/>
    </source>
</evidence>
<dbReference type="Gene3D" id="3.30.50.10">
    <property type="entry name" value="Erythroid Transcription Factor GATA-1, subunit A"/>
    <property type="match status" value="1"/>
</dbReference>
<evidence type="ECO:0000256" key="8">
    <source>
        <dbReference type="ARBA" id="ARBA00023159"/>
    </source>
</evidence>
<dbReference type="GO" id="GO:0045893">
    <property type="term" value="P:positive regulation of DNA-templated transcription"/>
    <property type="evidence" value="ECO:0007669"/>
    <property type="project" value="InterPro"/>
</dbReference>
<keyword evidence="7 11" id="KW-0238">DNA-binding</keyword>
<evidence type="ECO:0000256" key="11">
    <source>
        <dbReference type="PIRNR" id="PIRNR016992"/>
    </source>
</evidence>
<dbReference type="PANTHER" id="PTHR45658">
    <property type="entry name" value="GATA TRANSCRIPTION FACTOR"/>
    <property type="match status" value="1"/>
</dbReference>
<comment type="subcellular location">
    <subcellularLocation>
        <location evidence="1 11">Nucleus</location>
    </subcellularLocation>
</comment>